<dbReference type="eggNOG" id="arCOG09288">
    <property type="taxonomic scope" value="Archaea"/>
</dbReference>
<name>M0BYE5_9EURY</name>
<proteinExistence type="predicted"/>
<keyword evidence="2" id="KW-1185">Reference proteome</keyword>
<organism evidence="1 2">
    <name type="scientific">Natrinema limicola JCM 13563</name>
    <dbReference type="NCBI Taxonomy" id="1230457"/>
    <lineage>
        <taxon>Archaea</taxon>
        <taxon>Methanobacteriati</taxon>
        <taxon>Methanobacteriota</taxon>
        <taxon>Stenosarchaea group</taxon>
        <taxon>Halobacteria</taxon>
        <taxon>Halobacteriales</taxon>
        <taxon>Natrialbaceae</taxon>
        <taxon>Natrinema</taxon>
    </lineage>
</organism>
<dbReference type="EMBL" id="AOIT01000093">
    <property type="protein sequence ID" value="ELZ15102.1"/>
    <property type="molecule type" value="Genomic_DNA"/>
</dbReference>
<dbReference type="PATRIC" id="fig|1230457.4.peg.3551"/>
<sequence length="58" mass="6708">MLEAFFEASPWTVESDGDFEAIPDDEFDEYVDQHTRFSGFEAMQKKALEEWTANQTGL</sequence>
<protein>
    <submittedName>
        <fullName evidence="1">Uncharacterized protein</fullName>
    </submittedName>
</protein>
<reference evidence="1 2" key="1">
    <citation type="journal article" date="2014" name="PLoS Genet.">
        <title>Phylogenetically driven sequencing of extremely halophilic archaea reveals strategies for static and dynamic osmo-response.</title>
        <authorList>
            <person name="Becker E.A."/>
            <person name="Seitzer P.M."/>
            <person name="Tritt A."/>
            <person name="Larsen D."/>
            <person name="Krusor M."/>
            <person name="Yao A.I."/>
            <person name="Wu D."/>
            <person name="Madern D."/>
            <person name="Eisen J.A."/>
            <person name="Darling A.E."/>
            <person name="Facciotti M.T."/>
        </authorList>
    </citation>
    <scope>NUCLEOTIDE SEQUENCE [LARGE SCALE GENOMIC DNA]</scope>
    <source>
        <strain evidence="1 2">JCM 13563</strain>
    </source>
</reference>
<dbReference type="AlphaFoldDB" id="M0BYE5"/>
<accession>M0BYE5</accession>
<dbReference type="Proteomes" id="UP000011615">
    <property type="component" value="Unassembled WGS sequence"/>
</dbReference>
<comment type="caution">
    <text evidence="1">The sequence shown here is derived from an EMBL/GenBank/DDBJ whole genome shotgun (WGS) entry which is preliminary data.</text>
</comment>
<evidence type="ECO:0000313" key="2">
    <source>
        <dbReference type="Proteomes" id="UP000011615"/>
    </source>
</evidence>
<evidence type="ECO:0000313" key="1">
    <source>
        <dbReference type="EMBL" id="ELZ15102.1"/>
    </source>
</evidence>
<gene>
    <name evidence="1" type="ORF">C476_17992</name>
</gene>